<evidence type="ECO:0008006" key="9">
    <source>
        <dbReference type="Google" id="ProtNLM"/>
    </source>
</evidence>
<evidence type="ECO:0000256" key="5">
    <source>
        <dbReference type="SAM" id="MobiDB-lite"/>
    </source>
</evidence>
<dbReference type="Gene3D" id="1.10.1200.120">
    <property type="entry name" value="Large-conductance mechanosensitive channel, MscL, domain 1"/>
    <property type="match status" value="1"/>
</dbReference>
<proteinExistence type="predicted"/>
<feature type="transmembrane region" description="Helical" evidence="6">
    <location>
        <begin position="41"/>
        <end position="62"/>
    </location>
</feature>
<dbReference type="GO" id="GO:0016020">
    <property type="term" value="C:membrane"/>
    <property type="evidence" value="ECO:0007669"/>
    <property type="project" value="UniProtKB-SubCell"/>
</dbReference>
<feature type="region of interest" description="Disordered" evidence="5">
    <location>
        <begin position="316"/>
        <end position="369"/>
    </location>
</feature>
<evidence type="ECO:0000256" key="6">
    <source>
        <dbReference type="SAM" id="Phobius"/>
    </source>
</evidence>
<protein>
    <recommendedName>
        <fullName evidence="9">Gated mechanosensitive channel</fullName>
    </recommendedName>
</protein>
<dbReference type="InterPro" id="IPR037673">
    <property type="entry name" value="MSC/AndL"/>
</dbReference>
<dbReference type="Pfam" id="PF01741">
    <property type="entry name" value="MscL"/>
    <property type="match status" value="1"/>
</dbReference>
<feature type="transmembrane region" description="Helical" evidence="6">
    <location>
        <begin position="116"/>
        <end position="134"/>
    </location>
</feature>
<accession>A0A197KH36</accession>
<gene>
    <name evidence="7" type="ORF">K457DRAFT_13215</name>
</gene>
<keyword evidence="8" id="KW-1185">Reference proteome</keyword>
<feature type="compositionally biased region" description="Low complexity" evidence="5">
    <location>
        <begin position="190"/>
        <end position="203"/>
    </location>
</feature>
<keyword evidence="3 6" id="KW-1133">Transmembrane helix</keyword>
<feature type="compositionally biased region" description="Polar residues" evidence="5">
    <location>
        <begin position="346"/>
        <end position="360"/>
    </location>
</feature>
<evidence type="ECO:0000313" key="7">
    <source>
        <dbReference type="EMBL" id="OAQ35976.1"/>
    </source>
</evidence>
<dbReference type="InterPro" id="IPR036019">
    <property type="entry name" value="MscL_channel"/>
</dbReference>
<feature type="region of interest" description="Disordered" evidence="5">
    <location>
        <begin position="184"/>
        <end position="203"/>
    </location>
</feature>
<keyword evidence="2 6" id="KW-0812">Transmembrane</keyword>
<sequence>MPVQQTVSNGVHSAANLGQGMYKRGRGFLQDFKDFINKGNAFDLAVAFILSAAIAAVIKSLVEDIITPLFGLANNRNLDEMFVVLRCGQTCKYPTRTQAQADGAVTWNWGRFINTIIYLVLVGLFLFIIVKLYYGARRKVQIKDKPCPYCCKDVNGSAARCPFCTCWLENDIRRKVEADYTDSKASTIPSGERSLSTTTLGTSNGILKEKGSMEVMNNNNNNNNNNNHHYSHNNNDTTKMMTGADVVTGTTGGGGAVYNHMSNNANSGINMHSMNNGYMSNQNNLYTNPLPGQMQHGYDGMGVPTHQQGLVGYDGMGVDQVGHGGVGEGEGDPEGGHSHGHSSSSKPAASSHNSLTTNSLIDIVSPGEK</sequence>
<organism evidence="7 8">
    <name type="scientific">Linnemannia elongata AG-77</name>
    <dbReference type="NCBI Taxonomy" id="1314771"/>
    <lineage>
        <taxon>Eukaryota</taxon>
        <taxon>Fungi</taxon>
        <taxon>Fungi incertae sedis</taxon>
        <taxon>Mucoromycota</taxon>
        <taxon>Mortierellomycotina</taxon>
        <taxon>Mortierellomycetes</taxon>
        <taxon>Mortierellales</taxon>
        <taxon>Mortierellaceae</taxon>
        <taxon>Linnemannia</taxon>
    </lineage>
</organism>
<name>A0A197KH36_9FUNG</name>
<comment type="subcellular location">
    <subcellularLocation>
        <location evidence="1">Membrane</location>
        <topology evidence="1">Multi-pass membrane protein</topology>
    </subcellularLocation>
</comment>
<keyword evidence="4 6" id="KW-0472">Membrane</keyword>
<dbReference type="SUPFAM" id="SSF81330">
    <property type="entry name" value="Gated mechanosensitive channel"/>
    <property type="match status" value="1"/>
</dbReference>
<dbReference type="OrthoDB" id="10010920at2759"/>
<evidence type="ECO:0000256" key="1">
    <source>
        <dbReference type="ARBA" id="ARBA00004141"/>
    </source>
</evidence>
<dbReference type="AlphaFoldDB" id="A0A197KH36"/>
<dbReference type="PANTHER" id="PTHR30266:SF2">
    <property type="entry name" value="LARGE-CONDUCTANCE MECHANOSENSITIVE CHANNEL"/>
    <property type="match status" value="1"/>
</dbReference>
<dbReference type="Proteomes" id="UP000078512">
    <property type="component" value="Unassembled WGS sequence"/>
</dbReference>
<evidence type="ECO:0000256" key="2">
    <source>
        <dbReference type="ARBA" id="ARBA00022692"/>
    </source>
</evidence>
<dbReference type="GO" id="GO:0008381">
    <property type="term" value="F:mechanosensitive monoatomic ion channel activity"/>
    <property type="evidence" value="ECO:0007669"/>
    <property type="project" value="TreeGrafter"/>
</dbReference>
<dbReference type="EMBL" id="KV442013">
    <property type="protein sequence ID" value="OAQ35976.1"/>
    <property type="molecule type" value="Genomic_DNA"/>
</dbReference>
<evidence type="ECO:0000256" key="3">
    <source>
        <dbReference type="ARBA" id="ARBA00022989"/>
    </source>
</evidence>
<dbReference type="PANTHER" id="PTHR30266">
    <property type="entry name" value="MECHANOSENSITIVE CHANNEL MSCL"/>
    <property type="match status" value="1"/>
</dbReference>
<evidence type="ECO:0000256" key="4">
    <source>
        <dbReference type="ARBA" id="ARBA00023136"/>
    </source>
</evidence>
<reference evidence="7 8" key="1">
    <citation type="submission" date="2016-05" db="EMBL/GenBank/DDBJ databases">
        <title>Genome sequencing reveals origins of a unique bacterial endosymbiosis in the earliest lineages of terrestrial Fungi.</title>
        <authorList>
            <consortium name="DOE Joint Genome Institute"/>
            <person name="Uehling J."/>
            <person name="Gryganskyi A."/>
            <person name="Hameed K."/>
            <person name="Tschaplinski T."/>
            <person name="Misztal P."/>
            <person name="Wu S."/>
            <person name="Desiro A."/>
            <person name="Vande Pol N."/>
            <person name="Du Z.-Y."/>
            <person name="Zienkiewicz A."/>
            <person name="Zienkiewicz K."/>
            <person name="Morin E."/>
            <person name="Tisserant E."/>
            <person name="Splivallo R."/>
            <person name="Hainaut M."/>
            <person name="Henrissat B."/>
            <person name="Ohm R."/>
            <person name="Kuo A."/>
            <person name="Yan J."/>
            <person name="Lipzen A."/>
            <person name="Nolan M."/>
            <person name="Labutti K."/>
            <person name="Barry K."/>
            <person name="Goldstein A."/>
            <person name="Labbe J."/>
            <person name="Schadt C."/>
            <person name="Tuskan G."/>
            <person name="Grigoriev I."/>
            <person name="Martin F."/>
            <person name="Vilgalys R."/>
            <person name="Bonito G."/>
        </authorList>
    </citation>
    <scope>NUCLEOTIDE SEQUENCE [LARGE SCALE GENOMIC DNA]</scope>
    <source>
        <strain evidence="7 8">AG-77</strain>
    </source>
</reference>
<dbReference type="STRING" id="1314771.A0A197KH36"/>
<evidence type="ECO:0000313" key="8">
    <source>
        <dbReference type="Proteomes" id="UP000078512"/>
    </source>
</evidence>